<dbReference type="Proteomes" id="UP000023435">
    <property type="component" value="Unassembled WGS sequence"/>
</dbReference>
<proteinExistence type="predicted"/>
<keyword evidence="1" id="KW-0812">Transmembrane</keyword>
<evidence type="ECO:0000256" key="1">
    <source>
        <dbReference type="SAM" id="Phobius"/>
    </source>
</evidence>
<name>A0A108U612_9GAMM</name>
<dbReference type="EMBL" id="JAJA02000001">
    <property type="protein sequence ID" value="KWS03208.1"/>
    <property type="molecule type" value="Genomic_DNA"/>
</dbReference>
<comment type="caution">
    <text evidence="2">The sequence shown here is derived from an EMBL/GenBank/DDBJ whole genome shotgun (WGS) entry which is preliminary data.</text>
</comment>
<keyword evidence="1" id="KW-1133">Transmembrane helix</keyword>
<keyword evidence="1" id="KW-0472">Membrane</keyword>
<gene>
    <name evidence="2" type="ORF">AZ78_0754</name>
</gene>
<feature type="transmembrane region" description="Helical" evidence="1">
    <location>
        <begin position="45"/>
        <end position="63"/>
    </location>
</feature>
<reference evidence="2 3" key="1">
    <citation type="journal article" date="2014" name="Genome Announc.">
        <title>Draft Genome Sequence of Lysobacter capsici AZ78, a Bacterium Antagonistic to Plant-Pathogenic Oomycetes.</title>
        <authorList>
            <person name="Puopolo G."/>
            <person name="Sonego P."/>
            <person name="Engelen K."/>
            <person name="Pertot I."/>
        </authorList>
    </citation>
    <scope>NUCLEOTIDE SEQUENCE [LARGE SCALE GENOMIC DNA]</scope>
    <source>
        <strain evidence="2 3">AZ78</strain>
    </source>
</reference>
<organism evidence="2 3">
    <name type="scientific">Lysobacter capsici AZ78</name>
    <dbReference type="NCBI Taxonomy" id="1444315"/>
    <lineage>
        <taxon>Bacteria</taxon>
        <taxon>Pseudomonadati</taxon>
        <taxon>Pseudomonadota</taxon>
        <taxon>Gammaproteobacteria</taxon>
        <taxon>Lysobacterales</taxon>
        <taxon>Lysobacteraceae</taxon>
        <taxon>Lysobacter</taxon>
    </lineage>
</organism>
<evidence type="ECO:0000313" key="3">
    <source>
        <dbReference type="Proteomes" id="UP000023435"/>
    </source>
</evidence>
<dbReference type="AlphaFoldDB" id="A0A108U612"/>
<protein>
    <submittedName>
        <fullName evidence="2">Uncharacterized protein</fullName>
    </submittedName>
</protein>
<evidence type="ECO:0000313" key="2">
    <source>
        <dbReference type="EMBL" id="KWS03208.1"/>
    </source>
</evidence>
<keyword evidence="3" id="KW-1185">Reference proteome</keyword>
<accession>A0A108U612</accession>
<sequence length="71" mass="8531">MLASGFDPDTLRRNDRRRQRGEYARLPNRAKWIWRCTARRRERIALVRIGSILVVAALMQPMHRMPSRDER</sequence>